<evidence type="ECO:0000313" key="1">
    <source>
        <dbReference type="EMBL" id="UJO19335.1"/>
    </source>
</evidence>
<dbReference type="Proteomes" id="UP000756132">
    <property type="component" value="Chromosome 6"/>
</dbReference>
<gene>
    <name evidence="1" type="ORF">CLAFUR5_06712</name>
</gene>
<dbReference type="GeneID" id="71986590"/>
<organism evidence="1 2">
    <name type="scientific">Passalora fulva</name>
    <name type="common">Tomato leaf mold</name>
    <name type="synonym">Cladosporium fulvum</name>
    <dbReference type="NCBI Taxonomy" id="5499"/>
    <lineage>
        <taxon>Eukaryota</taxon>
        <taxon>Fungi</taxon>
        <taxon>Dikarya</taxon>
        <taxon>Ascomycota</taxon>
        <taxon>Pezizomycotina</taxon>
        <taxon>Dothideomycetes</taxon>
        <taxon>Dothideomycetidae</taxon>
        <taxon>Mycosphaerellales</taxon>
        <taxon>Mycosphaerellaceae</taxon>
        <taxon>Fulvia</taxon>
    </lineage>
</organism>
<proteinExistence type="predicted"/>
<dbReference type="AlphaFoldDB" id="A0A9Q8PBE5"/>
<dbReference type="KEGG" id="ffu:CLAFUR5_06712"/>
<reference evidence="1" key="1">
    <citation type="submission" date="2021-12" db="EMBL/GenBank/DDBJ databases">
        <authorList>
            <person name="Zaccaron A."/>
            <person name="Stergiopoulos I."/>
        </authorList>
    </citation>
    <scope>NUCLEOTIDE SEQUENCE</scope>
    <source>
        <strain evidence="1">Race5_Kim</strain>
    </source>
</reference>
<dbReference type="Gene3D" id="1.25.40.20">
    <property type="entry name" value="Ankyrin repeat-containing domain"/>
    <property type="match status" value="1"/>
</dbReference>
<dbReference type="RefSeq" id="XP_047763701.1">
    <property type="nucleotide sequence ID" value="XM_047905860.1"/>
</dbReference>
<reference evidence="1" key="2">
    <citation type="journal article" date="2022" name="Microb. Genom.">
        <title>A chromosome-scale genome assembly of the tomato pathogen Cladosporium fulvum reveals a compartmentalized genome architecture and the presence of a dispensable chromosome.</title>
        <authorList>
            <person name="Zaccaron A.Z."/>
            <person name="Chen L.H."/>
            <person name="Samaras A."/>
            <person name="Stergiopoulos I."/>
        </authorList>
    </citation>
    <scope>NUCLEOTIDE SEQUENCE</scope>
    <source>
        <strain evidence="1">Race5_Kim</strain>
    </source>
</reference>
<sequence length="127" mass="14706">MDDVLEIGNEFTNPPIIRAARHADIKYLQQAIERFKVDTTRWKHCFDPNYQCDEYFQAHSATPLIEAARNGLEQHVALQLEAGAKPDKVQRRYMGKPIAPMPMVSLSGQAFINRKRADKRARFWSDF</sequence>
<protein>
    <submittedName>
        <fullName evidence="1">Uncharacterized protein</fullName>
    </submittedName>
</protein>
<evidence type="ECO:0000313" key="2">
    <source>
        <dbReference type="Proteomes" id="UP000756132"/>
    </source>
</evidence>
<keyword evidence="2" id="KW-1185">Reference proteome</keyword>
<accession>A0A9Q8PBE5</accession>
<dbReference type="InterPro" id="IPR036770">
    <property type="entry name" value="Ankyrin_rpt-contain_sf"/>
</dbReference>
<name>A0A9Q8PBE5_PASFU</name>
<dbReference type="EMBL" id="CP090168">
    <property type="protein sequence ID" value="UJO19335.1"/>
    <property type="molecule type" value="Genomic_DNA"/>
</dbReference>